<comment type="caution">
    <text evidence="2">The sequence shown here is derived from an EMBL/GenBank/DDBJ whole genome shotgun (WGS) entry which is preliminary data.</text>
</comment>
<feature type="compositionally biased region" description="Low complexity" evidence="1">
    <location>
        <begin position="28"/>
        <end position="39"/>
    </location>
</feature>
<accession>A0A9P5MRX9</accession>
<gene>
    <name evidence="2" type="ORF">DFH94DRAFT_804514</name>
</gene>
<dbReference type="Pfam" id="PF12326">
    <property type="entry name" value="EOS1"/>
    <property type="match status" value="1"/>
</dbReference>
<reference evidence="2" key="2">
    <citation type="journal article" date="2020" name="Nat. Commun.">
        <title>Large-scale genome sequencing of mycorrhizal fungi provides insights into the early evolution of symbiotic traits.</title>
        <authorList>
            <person name="Miyauchi S."/>
            <person name="Kiss E."/>
            <person name="Kuo A."/>
            <person name="Drula E."/>
            <person name="Kohler A."/>
            <person name="Sanchez-Garcia M."/>
            <person name="Morin E."/>
            <person name="Andreopoulos B."/>
            <person name="Barry K.W."/>
            <person name="Bonito G."/>
            <person name="Buee M."/>
            <person name="Carver A."/>
            <person name="Chen C."/>
            <person name="Cichocki N."/>
            <person name="Clum A."/>
            <person name="Culley D."/>
            <person name="Crous P.W."/>
            <person name="Fauchery L."/>
            <person name="Girlanda M."/>
            <person name="Hayes R.D."/>
            <person name="Keri Z."/>
            <person name="LaButti K."/>
            <person name="Lipzen A."/>
            <person name="Lombard V."/>
            <person name="Magnuson J."/>
            <person name="Maillard F."/>
            <person name="Murat C."/>
            <person name="Nolan M."/>
            <person name="Ohm R.A."/>
            <person name="Pangilinan J."/>
            <person name="Pereira M.F."/>
            <person name="Perotto S."/>
            <person name="Peter M."/>
            <person name="Pfister S."/>
            <person name="Riley R."/>
            <person name="Sitrit Y."/>
            <person name="Stielow J.B."/>
            <person name="Szollosi G."/>
            <person name="Zifcakova L."/>
            <person name="Stursova M."/>
            <person name="Spatafora J.W."/>
            <person name="Tedersoo L."/>
            <person name="Vaario L.M."/>
            <person name="Yamada A."/>
            <person name="Yan M."/>
            <person name="Wang P."/>
            <person name="Xu J."/>
            <person name="Bruns T."/>
            <person name="Baldrian P."/>
            <person name="Vilgalys R."/>
            <person name="Dunand C."/>
            <person name="Henrissat B."/>
            <person name="Grigoriev I.V."/>
            <person name="Hibbett D."/>
            <person name="Nagy L.G."/>
            <person name="Martin F.M."/>
        </authorList>
    </citation>
    <scope>NUCLEOTIDE SEQUENCE</scope>
    <source>
        <strain evidence="2">Prilba</strain>
    </source>
</reference>
<dbReference type="AlphaFoldDB" id="A0A9P5MRX9"/>
<protein>
    <submittedName>
        <fullName evidence="2">N-glycosylation protein-domain-containing protein</fullName>
    </submittedName>
</protein>
<feature type="compositionally biased region" description="Low complexity" evidence="1">
    <location>
        <begin position="58"/>
        <end position="79"/>
    </location>
</feature>
<dbReference type="GO" id="GO:0006487">
    <property type="term" value="P:protein N-linked glycosylation"/>
    <property type="evidence" value="ECO:0007669"/>
    <property type="project" value="TreeGrafter"/>
</dbReference>
<reference evidence="2" key="1">
    <citation type="submission" date="2019-10" db="EMBL/GenBank/DDBJ databases">
        <authorList>
            <consortium name="DOE Joint Genome Institute"/>
            <person name="Kuo A."/>
            <person name="Miyauchi S."/>
            <person name="Kiss E."/>
            <person name="Drula E."/>
            <person name="Kohler A."/>
            <person name="Sanchez-Garcia M."/>
            <person name="Andreopoulos B."/>
            <person name="Barry K.W."/>
            <person name="Bonito G."/>
            <person name="Buee M."/>
            <person name="Carver A."/>
            <person name="Chen C."/>
            <person name="Cichocki N."/>
            <person name="Clum A."/>
            <person name="Culley D."/>
            <person name="Crous P.W."/>
            <person name="Fauchery L."/>
            <person name="Girlanda M."/>
            <person name="Hayes R."/>
            <person name="Keri Z."/>
            <person name="LaButti K."/>
            <person name="Lipzen A."/>
            <person name="Lombard V."/>
            <person name="Magnuson J."/>
            <person name="Maillard F."/>
            <person name="Morin E."/>
            <person name="Murat C."/>
            <person name="Nolan M."/>
            <person name="Ohm R."/>
            <person name="Pangilinan J."/>
            <person name="Pereira M."/>
            <person name="Perotto S."/>
            <person name="Peter M."/>
            <person name="Riley R."/>
            <person name="Sitrit Y."/>
            <person name="Stielow B."/>
            <person name="Szollosi G."/>
            <person name="Zifcakova L."/>
            <person name="Stursova M."/>
            <person name="Spatafora J.W."/>
            <person name="Tedersoo L."/>
            <person name="Vaario L.-M."/>
            <person name="Yamada A."/>
            <person name="Yan M."/>
            <person name="Wang P."/>
            <person name="Xu J."/>
            <person name="Bruns T."/>
            <person name="Baldrian P."/>
            <person name="Vilgalys R."/>
            <person name="Henrissat B."/>
            <person name="Grigoriev I.V."/>
            <person name="Hibbett D."/>
            <person name="Nagy L.G."/>
            <person name="Martin F.M."/>
        </authorList>
    </citation>
    <scope>NUCLEOTIDE SEQUENCE</scope>
    <source>
        <strain evidence="2">Prilba</strain>
    </source>
</reference>
<dbReference type="GO" id="GO:0034599">
    <property type="term" value="P:cellular response to oxidative stress"/>
    <property type="evidence" value="ECO:0007669"/>
    <property type="project" value="InterPro"/>
</dbReference>
<keyword evidence="3" id="KW-1185">Reference proteome</keyword>
<name>A0A9P5MRX9_9AGAM</name>
<dbReference type="InterPro" id="IPR021100">
    <property type="entry name" value="N-glycosylation_EOS1"/>
</dbReference>
<dbReference type="Proteomes" id="UP000759537">
    <property type="component" value="Unassembled WGS sequence"/>
</dbReference>
<dbReference type="PANTHER" id="PTHR28147">
    <property type="entry name" value="N-GLYCOSYLATION PROTEIN EOS1"/>
    <property type="match status" value="1"/>
</dbReference>
<proteinExistence type="predicted"/>
<organism evidence="2 3">
    <name type="scientific">Russula ochroleuca</name>
    <dbReference type="NCBI Taxonomy" id="152965"/>
    <lineage>
        <taxon>Eukaryota</taxon>
        <taxon>Fungi</taxon>
        <taxon>Dikarya</taxon>
        <taxon>Basidiomycota</taxon>
        <taxon>Agaricomycotina</taxon>
        <taxon>Agaricomycetes</taxon>
        <taxon>Russulales</taxon>
        <taxon>Russulaceae</taxon>
        <taxon>Russula</taxon>
    </lineage>
</organism>
<dbReference type="OrthoDB" id="2139606at2759"/>
<evidence type="ECO:0000313" key="2">
    <source>
        <dbReference type="EMBL" id="KAF8476401.1"/>
    </source>
</evidence>
<feature type="region of interest" description="Disordered" evidence="1">
    <location>
        <begin position="209"/>
        <end position="239"/>
    </location>
</feature>
<feature type="compositionally biased region" description="Low complexity" evidence="1">
    <location>
        <begin position="100"/>
        <end position="118"/>
    </location>
</feature>
<dbReference type="GO" id="GO:0005789">
    <property type="term" value="C:endoplasmic reticulum membrane"/>
    <property type="evidence" value="ECO:0007669"/>
    <property type="project" value="InterPro"/>
</dbReference>
<dbReference type="EMBL" id="WHVB01000015">
    <property type="protein sequence ID" value="KAF8476401.1"/>
    <property type="molecule type" value="Genomic_DNA"/>
</dbReference>
<sequence length="446" mass="48720">MSYLRRTRPKSISFSDPQPSPAGPDHLTTTTTFFTTTTTGISHSRRNTSPTTIRNRASSSSSGQGTQTRRRASSGTAAAIPSRPFLFTPSSPPIVRPRNSAVTPTTTTTVTTASTVATLGPPPPYTPFPLATKSRSSPHISQQNISSAAFLVQYTHAQPRMRPAHGASSDSESEPDHAHDDEGEDNVIFTTAKQQPGLGHGTAFRSRILPRHSKGITTAPGQLGAGETETEADEPPKHLPTARIVPVSGPLVPPNTLEQVITPLLFEASRLLSIVPAIFGVLYNLFNAWYAPLNGKIAPIDYVVSAFWAALTGYQCLCLTTGLFQRWKVYYPPLSTLIRLLALQAICWPATHFSLTLIGHEKRPVICWAAIGSFTCCSRAVQLWVTSNLWWETSGGSESWRLKFGGRWGGRRWDWTEVMTKCGFPMGVCYFAMAWAEALRREFSGC</sequence>
<evidence type="ECO:0000313" key="3">
    <source>
        <dbReference type="Proteomes" id="UP000759537"/>
    </source>
</evidence>
<feature type="compositionally biased region" description="Polar residues" evidence="1">
    <location>
        <begin position="47"/>
        <end position="57"/>
    </location>
</feature>
<dbReference type="PANTHER" id="PTHR28147:SF1">
    <property type="entry name" value="N-GLYCOSYLATION PROTEIN EOS1"/>
    <property type="match status" value="1"/>
</dbReference>
<feature type="region of interest" description="Disordered" evidence="1">
    <location>
        <begin position="159"/>
        <end position="183"/>
    </location>
</feature>
<feature type="region of interest" description="Disordered" evidence="1">
    <location>
        <begin position="1"/>
        <end position="125"/>
    </location>
</feature>
<evidence type="ECO:0000256" key="1">
    <source>
        <dbReference type="SAM" id="MobiDB-lite"/>
    </source>
</evidence>